<protein>
    <submittedName>
        <fullName evidence="2">Hemin-binding periplasmic protein HmuT</fullName>
    </submittedName>
</protein>
<dbReference type="PANTHER" id="PTHR30535">
    <property type="entry name" value="VITAMIN B12-BINDING PROTEIN"/>
    <property type="match status" value="1"/>
</dbReference>
<feature type="domain" description="Fe/B12 periplasmic-binding" evidence="1">
    <location>
        <begin position="86"/>
        <end position="335"/>
    </location>
</feature>
<gene>
    <name evidence="2" type="primary">hmuT_1</name>
    <name evidence="2" type="ORF">IMCC3135_08630</name>
</gene>
<accession>A0A2Z2NXF7</accession>
<dbReference type="GO" id="GO:0071281">
    <property type="term" value="P:cellular response to iron ion"/>
    <property type="evidence" value="ECO:0007669"/>
    <property type="project" value="TreeGrafter"/>
</dbReference>
<dbReference type="PROSITE" id="PS50983">
    <property type="entry name" value="FE_B12_PBP"/>
    <property type="match status" value="1"/>
</dbReference>
<dbReference type="OrthoDB" id="6869405at2"/>
<dbReference type="RefSeq" id="WP_088917212.1">
    <property type="nucleotide sequence ID" value="NZ_CP018632.1"/>
</dbReference>
<dbReference type="AlphaFoldDB" id="A0A2Z2NXF7"/>
<evidence type="ECO:0000313" key="3">
    <source>
        <dbReference type="Proteomes" id="UP000250079"/>
    </source>
</evidence>
<proteinExistence type="predicted"/>
<name>A0A2Z2NXF7_9GAMM</name>
<evidence type="ECO:0000259" key="1">
    <source>
        <dbReference type="PROSITE" id="PS50983"/>
    </source>
</evidence>
<dbReference type="InterPro" id="IPR050902">
    <property type="entry name" value="ABC_Transporter_SBP"/>
</dbReference>
<dbReference type="SUPFAM" id="SSF53807">
    <property type="entry name" value="Helical backbone' metal receptor"/>
    <property type="match status" value="1"/>
</dbReference>
<sequence>MMNAHDTAPEALVHRGACVAECVTFVSCWTTGIAPLALVLTLGLHATATAGSLSSASSTTESMLQAPGRDATVIKPALLSEQRLPRVMSTNLCADMLLLGLADASQIVSLSYQSQDPKRSSQASLARNFASNQASAEEVIASQPDIVLASRRWQAQHQVRLFERFGINIINVPYPKDWASIFDSLEQIGEAIGRGARAAELIADTQRRLQQVEASSAARSALYLRGNGGTAASGTFIDALFQALAVSNKASEYGVTGWGRVSLESIVLDPPDAFMLSRTEHDTSLARSGVIRHPLLRDLLFSKPVLSLSNLDAGCSDWRQVETVEKLAGELSSQSGIPAQGAQP</sequence>
<dbReference type="PANTHER" id="PTHR30535:SF34">
    <property type="entry name" value="MOLYBDATE-BINDING PROTEIN MOLA"/>
    <property type="match status" value="1"/>
</dbReference>
<keyword evidence="3" id="KW-1185">Reference proteome</keyword>
<dbReference type="Gene3D" id="3.40.50.1980">
    <property type="entry name" value="Nitrogenase molybdenum iron protein domain"/>
    <property type="match status" value="2"/>
</dbReference>
<dbReference type="InterPro" id="IPR002491">
    <property type="entry name" value="ABC_transptr_periplasmic_BD"/>
</dbReference>
<reference evidence="2 3" key="1">
    <citation type="submission" date="2016-12" db="EMBL/GenBank/DDBJ databases">
        <authorList>
            <person name="Song W.-J."/>
            <person name="Kurnit D.M."/>
        </authorList>
    </citation>
    <scope>NUCLEOTIDE SEQUENCE [LARGE SCALE GENOMIC DNA]</scope>
    <source>
        <strain evidence="2 3">IMCC3135</strain>
    </source>
</reference>
<dbReference type="KEGG" id="gai:IMCC3135_08630"/>
<organism evidence="2 3">
    <name type="scientific">Granulosicoccus antarcticus IMCC3135</name>
    <dbReference type="NCBI Taxonomy" id="1192854"/>
    <lineage>
        <taxon>Bacteria</taxon>
        <taxon>Pseudomonadati</taxon>
        <taxon>Pseudomonadota</taxon>
        <taxon>Gammaproteobacteria</taxon>
        <taxon>Chromatiales</taxon>
        <taxon>Granulosicoccaceae</taxon>
        <taxon>Granulosicoccus</taxon>
    </lineage>
</organism>
<dbReference type="EMBL" id="CP018632">
    <property type="protein sequence ID" value="ASJ71824.1"/>
    <property type="molecule type" value="Genomic_DNA"/>
</dbReference>
<dbReference type="Pfam" id="PF01497">
    <property type="entry name" value="Peripla_BP_2"/>
    <property type="match status" value="1"/>
</dbReference>
<evidence type="ECO:0000313" key="2">
    <source>
        <dbReference type="EMBL" id="ASJ71824.1"/>
    </source>
</evidence>
<dbReference type="Proteomes" id="UP000250079">
    <property type="component" value="Chromosome"/>
</dbReference>